<evidence type="ECO:0000313" key="2">
    <source>
        <dbReference type="Proteomes" id="UP000680656"/>
    </source>
</evidence>
<sequence length="135" mass="14759">MKGFLAFLLVCVFVGMAGISTADIPDLVGNWTGPYVEYNAGQGFSEQEEGVYFINITEQQDRIIVGYSSYSKSDGTEERVDLAGVVSADGTEISLAEQNNGYSTGKIISADEFELTYLSDKDPISVAIDRFFRIN</sequence>
<proteinExistence type="predicted"/>
<keyword evidence="2" id="KW-1185">Reference proteome</keyword>
<organism evidence="1 2">
    <name type="scientific">Methanospirillum purgamenti</name>
    <dbReference type="NCBI Taxonomy" id="2834276"/>
    <lineage>
        <taxon>Archaea</taxon>
        <taxon>Methanobacteriati</taxon>
        <taxon>Methanobacteriota</taxon>
        <taxon>Stenosarchaea group</taxon>
        <taxon>Methanomicrobia</taxon>
        <taxon>Methanomicrobiales</taxon>
        <taxon>Methanospirillaceae</taxon>
        <taxon>Methanospirillum</taxon>
    </lineage>
</organism>
<dbReference type="Proteomes" id="UP000680656">
    <property type="component" value="Chromosome"/>
</dbReference>
<dbReference type="AlphaFoldDB" id="A0A8E7B067"/>
<reference evidence="1 2" key="1">
    <citation type="submission" date="2021-05" db="EMBL/GenBank/DDBJ databases">
        <title>A novel Methanospirillum isolate from a pyrite-forming mixed culture.</title>
        <authorList>
            <person name="Bunk B."/>
            <person name="Sproer C."/>
            <person name="Spring S."/>
            <person name="Pester M."/>
        </authorList>
    </citation>
    <scope>NUCLEOTIDE SEQUENCE [LARGE SCALE GENOMIC DNA]</scope>
    <source>
        <strain evidence="1 2">J.3.6.1-F.2.7.3</strain>
    </source>
</reference>
<dbReference type="KEGG" id="mrtj:KHC33_14225"/>
<dbReference type="RefSeq" id="WP_214419273.1">
    <property type="nucleotide sequence ID" value="NZ_CP075546.1"/>
</dbReference>
<evidence type="ECO:0000313" key="1">
    <source>
        <dbReference type="EMBL" id="QVV88464.1"/>
    </source>
</evidence>
<dbReference type="GeneID" id="65098363"/>
<dbReference type="EMBL" id="CP075546">
    <property type="protein sequence ID" value="QVV88464.1"/>
    <property type="molecule type" value="Genomic_DNA"/>
</dbReference>
<protein>
    <submittedName>
        <fullName evidence="1">Uncharacterized protein</fullName>
    </submittedName>
</protein>
<name>A0A8E7B067_9EURY</name>
<gene>
    <name evidence="1" type="ORF">KHC33_14225</name>
</gene>
<accession>A0A8E7B067</accession>